<evidence type="ECO:0000256" key="1">
    <source>
        <dbReference type="ARBA" id="ARBA00022617"/>
    </source>
</evidence>
<dbReference type="GO" id="GO:0016491">
    <property type="term" value="F:oxidoreductase activity"/>
    <property type="evidence" value="ECO:0007669"/>
    <property type="project" value="InterPro"/>
</dbReference>
<keyword evidence="2" id="KW-0479">Metal-binding</keyword>
<organism evidence="5 6">
    <name type="scientific">Deinococcus koreensis</name>
    <dbReference type="NCBI Taxonomy" id="2054903"/>
    <lineage>
        <taxon>Bacteria</taxon>
        <taxon>Thermotogati</taxon>
        <taxon>Deinococcota</taxon>
        <taxon>Deinococci</taxon>
        <taxon>Deinococcales</taxon>
        <taxon>Deinococcaceae</taxon>
        <taxon>Deinococcus</taxon>
    </lineage>
</organism>
<feature type="compositionally biased region" description="Pro residues" evidence="4">
    <location>
        <begin position="8"/>
        <end position="29"/>
    </location>
</feature>
<dbReference type="Proteomes" id="UP000236379">
    <property type="component" value="Unassembled WGS sequence"/>
</dbReference>
<protein>
    <submittedName>
        <fullName evidence="5">Chlorite dismutase</fullName>
    </submittedName>
</protein>
<evidence type="ECO:0000313" key="5">
    <source>
        <dbReference type="EMBL" id="PNY80543.1"/>
    </source>
</evidence>
<keyword evidence="1" id="KW-0349">Heme</keyword>
<evidence type="ECO:0000256" key="2">
    <source>
        <dbReference type="ARBA" id="ARBA00022723"/>
    </source>
</evidence>
<dbReference type="Pfam" id="PF06778">
    <property type="entry name" value="Chlor_dismutase"/>
    <property type="match status" value="1"/>
</dbReference>
<name>A0A2K3UVH5_9DEIO</name>
<dbReference type="PANTHER" id="PTHR36843:SF1">
    <property type="entry name" value="COPROHEME DECARBOXYLASE"/>
    <property type="match status" value="1"/>
</dbReference>
<dbReference type="InterPro" id="IPR010644">
    <property type="entry name" value="ChdC/CLD"/>
</dbReference>
<feature type="region of interest" description="Disordered" evidence="4">
    <location>
        <begin position="1"/>
        <end position="45"/>
    </location>
</feature>
<dbReference type="InterPro" id="IPR011008">
    <property type="entry name" value="Dimeric_a/b-barrel"/>
</dbReference>
<dbReference type="PANTHER" id="PTHR36843">
    <property type="entry name" value="HEME-DEPENDENT PEROXIDASE YWFI-RELATED"/>
    <property type="match status" value="1"/>
</dbReference>
<keyword evidence="6" id="KW-1185">Reference proteome</keyword>
<accession>A0A2K3UVH5</accession>
<evidence type="ECO:0000313" key="6">
    <source>
        <dbReference type="Proteomes" id="UP000236379"/>
    </source>
</evidence>
<dbReference type="GO" id="GO:0046872">
    <property type="term" value="F:metal ion binding"/>
    <property type="evidence" value="ECO:0007669"/>
    <property type="project" value="UniProtKB-KW"/>
</dbReference>
<dbReference type="SUPFAM" id="SSF54909">
    <property type="entry name" value="Dimeric alpha+beta barrel"/>
    <property type="match status" value="1"/>
</dbReference>
<sequence>MSGRPDDASPPTPAPDAAPPTGRPAPAPGGRPKMMVDLDPSGQVTGREADRANRQFLNYAFFKLDPAFRRLPGAEREELKAEFLAAAQGWVGDAPAEKGLILRPYSLVGVRADVDFMLWRIAFDVREFQDAQARLNRTRLMGYLTQPFNFVSMNKRSQYVNRIEGSGHGLEILPGQGQYLFIYPFIKTRPWYDLTPHSRQGMMDEHIHASAPFKGVRINTSYSYGIDDQEFVVSFDSDHPQEFVDLVHRLRYTEASMYTLRDTPMFTCVKKELAGVLDDLG</sequence>
<evidence type="ECO:0000256" key="4">
    <source>
        <dbReference type="SAM" id="MobiDB-lite"/>
    </source>
</evidence>
<dbReference type="OrthoDB" id="9773646at2"/>
<keyword evidence="3" id="KW-0408">Iron</keyword>
<dbReference type="GO" id="GO:0020037">
    <property type="term" value="F:heme binding"/>
    <property type="evidence" value="ECO:0007669"/>
    <property type="project" value="InterPro"/>
</dbReference>
<comment type="caution">
    <text evidence="5">The sequence shown here is derived from an EMBL/GenBank/DDBJ whole genome shotgun (WGS) entry which is preliminary data.</text>
</comment>
<evidence type="ECO:0000256" key="3">
    <source>
        <dbReference type="ARBA" id="ARBA00023004"/>
    </source>
</evidence>
<gene>
    <name evidence="5" type="ORF">CVO96_03450</name>
</gene>
<dbReference type="AlphaFoldDB" id="A0A2K3UVH5"/>
<dbReference type="EMBL" id="PPPD01000001">
    <property type="protein sequence ID" value="PNY80543.1"/>
    <property type="molecule type" value="Genomic_DNA"/>
</dbReference>
<dbReference type="Gene3D" id="3.30.70.1030">
    <property type="entry name" value="Apc35880, domain 1"/>
    <property type="match status" value="2"/>
</dbReference>
<reference evidence="5 6" key="1">
    <citation type="submission" date="2018-01" db="EMBL/GenBank/DDBJ databases">
        <title>Deinococcus koreensis sp. nov., a radiation-resistant bacterium isolated from river water.</title>
        <authorList>
            <person name="Choi A."/>
        </authorList>
    </citation>
    <scope>NUCLEOTIDE SEQUENCE [LARGE SCALE GENOMIC DNA]</scope>
    <source>
        <strain evidence="5 6">SJW1-2</strain>
    </source>
</reference>
<proteinExistence type="predicted"/>